<dbReference type="Proteomes" id="UP000195569">
    <property type="component" value="Unassembled WGS sequence"/>
</dbReference>
<feature type="compositionally biased region" description="Basic and acidic residues" evidence="1">
    <location>
        <begin position="1"/>
        <end position="12"/>
    </location>
</feature>
<dbReference type="AlphaFoldDB" id="A0A1N7RKE5"/>
<accession>A0A1N7RKE5</accession>
<comment type="caution">
    <text evidence="2">The sequence shown here is derived from an EMBL/GenBank/DDBJ whole genome shotgun (WGS) entry which is preliminary data.</text>
</comment>
<proteinExistence type="predicted"/>
<feature type="region of interest" description="Disordered" evidence="1">
    <location>
        <begin position="1"/>
        <end position="20"/>
    </location>
</feature>
<name>A0A1N7RKE5_9BURK</name>
<evidence type="ECO:0000256" key="1">
    <source>
        <dbReference type="SAM" id="MobiDB-lite"/>
    </source>
</evidence>
<sequence>MKQTRELAELDPHALGSGRPSSFITGPLCVSKYRFFLAARQSTLLPIAHIRRGGP</sequence>
<dbReference type="EMBL" id="CYGY02000004">
    <property type="protein sequence ID" value="SIT35555.1"/>
    <property type="molecule type" value="Genomic_DNA"/>
</dbReference>
<reference evidence="2" key="1">
    <citation type="submission" date="2016-12" db="EMBL/GenBank/DDBJ databases">
        <authorList>
            <person name="Moulin L."/>
        </authorList>
    </citation>
    <scope>NUCLEOTIDE SEQUENCE [LARGE SCALE GENOMIC DNA]</scope>
    <source>
        <strain evidence="2">STM 7183</strain>
    </source>
</reference>
<evidence type="ECO:0000313" key="2">
    <source>
        <dbReference type="EMBL" id="SIT35555.1"/>
    </source>
</evidence>
<gene>
    <name evidence="2" type="ORF">BN2476_40069</name>
</gene>
<protein>
    <submittedName>
        <fullName evidence="2">Uncharacterized protein</fullName>
    </submittedName>
</protein>
<organism evidence="2 3">
    <name type="scientific">Paraburkholderia piptadeniae</name>
    <dbReference type="NCBI Taxonomy" id="1701573"/>
    <lineage>
        <taxon>Bacteria</taxon>
        <taxon>Pseudomonadati</taxon>
        <taxon>Pseudomonadota</taxon>
        <taxon>Betaproteobacteria</taxon>
        <taxon>Burkholderiales</taxon>
        <taxon>Burkholderiaceae</taxon>
        <taxon>Paraburkholderia</taxon>
    </lineage>
</organism>
<keyword evidence="3" id="KW-1185">Reference proteome</keyword>
<evidence type="ECO:0000313" key="3">
    <source>
        <dbReference type="Proteomes" id="UP000195569"/>
    </source>
</evidence>